<dbReference type="PANTHER" id="PTHR48068:SF4">
    <property type="entry name" value="TATA-BOX BINDING PROTEIN ASSOCIATED FACTOR 9"/>
    <property type="match status" value="1"/>
</dbReference>
<accession>A0A061QXG2</accession>
<evidence type="ECO:0000256" key="1">
    <source>
        <dbReference type="ARBA" id="ARBA00004123"/>
    </source>
</evidence>
<dbReference type="InterPro" id="IPR051431">
    <property type="entry name" value="TFIID_subunit_9"/>
</dbReference>
<dbReference type="GO" id="GO:0046982">
    <property type="term" value="F:protein heterodimerization activity"/>
    <property type="evidence" value="ECO:0007669"/>
    <property type="project" value="InterPro"/>
</dbReference>
<feature type="non-terminal residue" evidence="6">
    <location>
        <position position="147"/>
    </location>
</feature>
<dbReference type="CDD" id="cd07979">
    <property type="entry name" value="HFD_TAF9"/>
    <property type="match status" value="1"/>
</dbReference>
<dbReference type="GO" id="GO:0051123">
    <property type="term" value="P:RNA polymerase II preinitiation complex assembly"/>
    <property type="evidence" value="ECO:0007669"/>
    <property type="project" value="TreeGrafter"/>
</dbReference>
<evidence type="ECO:0000256" key="2">
    <source>
        <dbReference type="ARBA" id="ARBA00007646"/>
    </source>
</evidence>
<keyword evidence="4" id="KW-0804">Transcription</keyword>
<dbReference type="GO" id="GO:0016251">
    <property type="term" value="F:RNA polymerase II general transcription initiation factor activity"/>
    <property type="evidence" value="ECO:0007669"/>
    <property type="project" value="TreeGrafter"/>
</dbReference>
<keyword evidence="6" id="KW-0396">Initiation factor</keyword>
<protein>
    <submittedName>
        <fullName evidence="6">Transcription initiation factor TFIID subunit 9B</fullName>
    </submittedName>
</protein>
<dbReference type="PANTHER" id="PTHR48068">
    <property type="entry name" value="TAF9 RNA POLYMERASE II, TATA BOX-BINDING PROTEIN (TBP)-ASSOCIATED FACTOR"/>
    <property type="match status" value="1"/>
</dbReference>
<dbReference type="Pfam" id="PF02291">
    <property type="entry name" value="TFIID-31kDa"/>
    <property type="match status" value="1"/>
</dbReference>
<comment type="subcellular location">
    <subcellularLocation>
        <location evidence="1">Nucleus</location>
    </subcellularLocation>
</comment>
<dbReference type="GO" id="GO:0005669">
    <property type="term" value="C:transcription factor TFIID complex"/>
    <property type="evidence" value="ECO:0007669"/>
    <property type="project" value="TreeGrafter"/>
</dbReference>
<name>A0A061QXG2_9CHLO</name>
<evidence type="ECO:0000313" key="6">
    <source>
        <dbReference type="EMBL" id="JAC65377.1"/>
    </source>
</evidence>
<dbReference type="GO" id="GO:0000124">
    <property type="term" value="C:SAGA complex"/>
    <property type="evidence" value="ECO:0007669"/>
    <property type="project" value="TreeGrafter"/>
</dbReference>
<gene>
    <name evidence="6" type="primary">TAF9</name>
    <name evidence="6" type="ORF">TSPGSL018_16170</name>
</gene>
<reference evidence="6" key="1">
    <citation type="submission" date="2014-05" db="EMBL/GenBank/DDBJ databases">
        <title>The transcriptome of the halophilic microalga Tetraselmis sp. GSL018 isolated from the Great Salt Lake, Utah.</title>
        <authorList>
            <person name="Jinkerson R.E."/>
            <person name="D'Adamo S."/>
            <person name="Posewitz M.C."/>
        </authorList>
    </citation>
    <scope>NUCLEOTIDE SEQUENCE</scope>
    <source>
        <strain evidence="6">GSL018</strain>
    </source>
</reference>
<evidence type="ECO:0000256" key="3">
    <source>
        <dbReference type="ARBA" id="ARBA00023015"/>
    </source>
</evidence>
<dbReference type="AlphaFoldDB" id="A0A061QXG2"/>
<sequence length="147" mass="16105">MSSQEIPTEARAVKEILKSMGVTEHEPRVINQLLDFVYRYTADILQDAEAFAEHAGNPKGEVELEDVMLAIQLSASTSFVAPPPMEMLQDLAEQRNKQPLPQLSNRHGLLLPAEDHCLTKPTYQVAVPEELAPTSGVEGEPQSGADT</sequence>
<dbReference type="EMBL" id="GBEZ01021367">
    <property type="protein sequence ID" value="JAC65377.1"/>
    <property type="molecule type" value="Transcribed_RNA"/>
</dbReference>
<comment type="similarity">
    <text evidence="2">Belongs to the TAF9 family.</text>
</comment>
<dbReference type="InterPro" id="IPR009072">
    <property type="entry name" value="Histone-fold"/>
</dbReference>
<organism evidence="6">
    <name type="scientific">Tetraselmis sp. GSL018</name>
    <dbReference type="NCBI Taxonomy" id="582737"/>
    <lineage>
        <taxon>Eukaryota</taxon>
        <taxon>Viridiplantae</taxon>
        <taxon>Chlorophyta</taxon>
        <taxon>core chlorophytes</taxon>
        <taxon>Chlorodendrophyceae</taxon>
        <taxon>Chlorodendrales</taxon>
        <taxon>Chlorodendraceae</taxon>
        <taxon>Tetraselmis</taxon>
    </lineage>
</organism>
<keyword evidence="3" id="KW-0805">Transcription regulation</keyword>
<evidence type="ECO:0000256" key="4">
    <source>
        <dbReference type="ARBA" id="ARBA00023163"/>
    </source>
</evidence>
<proteinExistence type="inferred from homology"/>
<dbReference type="Gene3D" id="1.10.20.10">
    <property type="entry name" value="Histone, subunit A"/>
    <property type="match status" value="1"/>
</dbReference>
<evidence type="ECO:0000256" key="5">
    <source>
        <dbReference type="ARBA" id="ARBA00023242"/>
    </source>
</evidence>
<dbReference type="SUPFAM" id="SSF47113">
    <property type="entry name" value="Histone-fold"/>
    <property type="match status" value="1"/>
</dbReference>
<dbReference type="GO" id="GO:0003743">
    <property type="term" value="F:translation initiation factor activity"/>
    <property type="evidence" value="ECO:0007669"/>
    <property type="project" value="UniProtKB-KW"/>
</dbReference>
<keyword evidence="5" id="KW-0539">Nucleus</keyword>
<keyword evidence="6" id="KW-0648">Protein biosynthesis</keyword>
<dbReference type="GO" id="GO:0003713">
    <property type="term" value="F:transcription coactivator activity"/>
    <property type="evidence" value="ECO:0007669"/>
    <property type="project" value="TreeGrafter"/>
</dbReference>
<dbReference type="InterPro" id="IPR003162">
    <property type="entry name" value="TFIID-31"/>
</dbReference>